<evidence type="ECO:0008006" key="5">
    <source>
        <dbReference type="Google" id="ProtNLM"/>
    </source>
</evidence>
<dbReference type="PANTHER" id="PTHR39585">
    <property type="entry name" value="FAD ASSEMBLY FACTOR SDHE"/>
    <property type="match status" value="1"/>
</dbReference>
<gene>
    <name evidence="4" type="ORF">METZ01_LOCUS14493</name>
</gene>
<dbReference type="InterPro" id="IPR005631">
    <property type="entry name" value="SDH"/>
</dbReference>
<keyword evidence="2" id="KW-0963">Cytoplasm</keyword>
<dbReference type="PANTHER" id="PTHR39585:SF1">
    <property type="entry name" value="FAD ASSEMBLY FACTOR SDHE"/>
    <property type="match status" value="1"/>
</dbReference>
<name>A0A381P5R1_9ZZZZ</name>
<keyword evidence="3" id="KW-0143">Chaperone</keyword>
<dbReference type="EMBL" id="UINC01000817">
    <property type="protein sequence ID" value="SUZ61639.1"/>
    <property type="molecule type" value="Genomic_DNA"/>
</dbReference>
<dbReference type="AlphaFoldDB" id="A0A381P5R1"/>
<accession>A0A381P5R1</accession>
<comment type="subcellular location">
    <subcellularLocation>
        <location evidence="1">Cytoplasm</location>
    </subcellularLocation>
</comment>
<dbReference type="GO" id="GO:0005737">
    <property type="term" value="C:cytoplasm"/>
    <property type="evidence" value="ECO:0007669"/>
    <property type="project" value="UniProtKB-SubCell"/>
</dbReference>
<dbReference type="SUPFAM" id="SSF109910">
    <property type="entry name" value="YgfY-like"/>
    <property type="match status" value="1"/>
</dbReference>
<protein>
    <recommendedName>
        <fullName evidence="5">FAD assembly factor SdhE</fullName>
    </recommendedName>
</protein>
<evidence type="ECO:0000256" key="2">
    <source>
        <dbReference type="ARBA" id="ARBA00022490"/>
    </source>
</evidence>
<organism evidence="4">
    <name type="scientific">marine metagenome</name>
    <dbReference type="NCBI Taxonomy" id="408172"/>
    <lineage>
        <taxon>unclassified sequences</taxon>
        <taxon>metagenomes</taxon>
        <taxon>ecological metagenomes</taxon>
    </lineage>
</organism>
<evidence type="ECO:0000256" key="3">
    <source>
        <dbReference type="ARBA" id="ARBA00023186"/>
    </source>
</evidence>
<reference evidence="4" key="1">
    <citation type="submission" date="2018-05" db="EMBL/GenBank/DDBJ databases">
        <authorList>
            <person name="Lanie J.A."/>
            <person name="Ng W.-L."/>
            <person name="Kazmierczak K.M."/>
            <person name="Andrzejewski T.M."/>
            <person name="Davidsen T.M."/>
            <person name="Wayne K.J."/>
            <person name="Tettelin H."/>
            <person name="Glass J.I."/>
            <person name="Rusch D."/>
            <person name="Podicherti R."/>
            <person name="Tsui H.-C.T."/>
            <person name="Winkler M.E."/>
        </authorList>
    </citation>
    <scope>NUCLEOTIDE SEQUENCE</scope>
</reference>
<evidence type="ECO:0000313" key="4">
    <source>
        <dbReference type="EMBL" id="SUZ61639.1"/>
    </source>
</evidence>
<dbReference type="Pfam" id="PF03937">
    <property type="entry name" value="Sdh5"/>
    <property type="match status" value="1"/>
</dbReference>
<dbReference type="GO" id="GO:0006105">
    <property type="term" value="P:succinate metabolic process"/>
    <property type="evidence" value="ECO:0007669"/>
    <property type="project" value="TreeGrafter"/>
</dbReference>
<evidence type="ECO:0000256" key="1">
    <source>
        <dbReference type="ARBA" id="ARBA00004496"/>
    </source>
</evidence>
<dbReference type="InterPro" id="IPR036714">
    <property type="entry name" value="SDH_sf"/>
</dbReference>
<dbReference type="Gene3D" id="1.10.150.250">
    <property type="entry name" value="Flavinator of succinate dehydrogenase"/>
    <property type="match status" value="1"/>
</dbReference>
<proteinExistence type="predicted"/>
<dbReference type="InterPro" id="IPR050531">
    <property type="entry name" value="SdhE_FAD_assembly_factor"/>
</dbReference>
<sequence length="82" mass="9575">MEEDERKALWRSRRGLLELDLILVPFVENCFASLPERLRRDYLDLLTVDDVDAYAWLTSGESVPSRYKQIVDVIKRFVGGET</sequence>